<evidence type="ECO:0000313" key="3">
    <source>
        <dbReference type="Proteomes" id="UP000297839"/>
    </source>
</evidence>
<dbReference type="AlphaFoldDB" id="A0A4Z0BPA7"/>
<dbReference type="Proteomes" id="UP000297839">
    <property type="component" value="Unassembled WGS sequence"/>
</dbReference>
<name>A0A4Z0BPA7_9BURK</name>
<protein>
    <recommendedName>
        <fullName evidence="1">Type 4 fimbrial biogenesis protein PilX N-terminal domain-containing protein</fullName>
    </recommendedName>
</protein>
<dbReference type="EMBL" id="SMLK01000004">
    <property type="protein sequence ID" value="TFZ00264.1"/>
    <property type="molecule type" value="Genomic_DNA"/>
</dbReference>
<sequence length="207" mass="22131">MSAVAMAVRRRQAGRAGRRAQQGAVLAVALIFLVVLFLAGAVTIRTTQSSEGVSGAARTGELAFQAAEIALRHCERSLVDVIHVAKGDASTYTTTFKLTDIQTRDQAGSWQVMTNWDDETPTVPVYTLPLDLVNVAATPPATFKRAPECMVAPVPTVKQGDTTLSDKSSFLITVRGFGPEVAAVQPGPNARRPQGTEVWLQSNVILE</sequence>
<keyword evidence="3" id="KW-1185">Reference proteome</keyword>
<evidence type="ECO:0000259" key="1">
    <source>
        <dbReference type="Pfam" id="PF14341"/>
    </source>
</evidence>
<dbReference type="OrthoDB" id="8912923at2"/>
<dbReference type="Pfam" id="PF14341">
    <property type="entry name" value="PilX_N"/>
    <property type="match status" value="1"/>
</dbReference>
<gene>
    <name evidence="2" type="ORF">EZ216_14285</name>
</gene>
<proteinExistence type="predicted"/>
<organism evidence="2 3">
    <name type="scientific">Ramlibacter humi</name>
    <dbReference type="NCBI Taxonomy" id="2530451"/>
    <lineage>
        <taxon>Bacteria</taxon>
        <taxon>Pseudomonadati</taxon>
        <taxon>Pseudomonadota</taxon>
        <taxon>Betaproteobacteria</taxon>
        <taxon>Burkholderiales</taxon>
        <taxon>Comamonadaceae</taxon>
        <taxon>Ramlibacter</taxon>
    </lineage>
</organism>
<dbReference type="InterPro" id="IPR025746">
    <property type="entry name" value="PilX_N_dom"/>
</dbReference>
<accession>A0A4Z0BPA7</accession>
<evidence type="ECO:0000313" key="2">
    <source>
        <dbReference type="EMBL" id="TFZ00264.1"/>
    </source>
</evidence>
<comment type="caution">
    <text evidence="2">The sequence shown here is derived from an EMBL/GenBank/DDBJ whole genome shotgun (WGS) entry which is preliminary data.</text>
</comment>
<reference evidence="2 3" key="1">
    <citation type="submission" date="2019-03" db="EMBL/GenBank/DDBJ databases">
        <title>Ramlibacter sp. 18x22-1, whole genome shotgun sequence.</title>
        <authorList>
            <person name="Zhang X."/>
            <person name="Feng G."/>
            <person name="Zhu H."/>
        </authorList>
    </citation>
    <scope>NUCLEOTIDE SEQUENCE [LARGE SCALE GENOMIC DNA]</scope>
    <source>
        <strain evidence="2 3">18x22-1</strain>
    </source>
</reference>
<feature type="domain" description="Type 4 fimbrial biogenesis protein PilX N-terminal" evidence="1">
    <location>
        <begin position="22"/>
        <end position="72"/>
    </location>
</feature>